<dbReference type="AlphaFoldDB" id="A0A0F9GQJ0"/>
<accession>A0A0F9GQJ0</accession>
<protein>
    <submittedName>
        <fullName evidence="1">Uncharacterized protein</fullName>
    </submittedName>
</protein>
<gene>
    <name evidence="1" type="ORF">LCGC14_1881150</name>
</gene>
<reference evidence="1" key="1">
    <citation type="journal article" date="2015" name="Nature">
        <title>Complex archaea that bridge the gap between prokaryotes and eukaryotes.</title>
        <authorList>
            <person name="Spang A."/>
            <person name="Saw J.H."/>
            <person name="Jorgensen S.L."/>
            <person name="Zaremba-Niedzwiedzka K."/>
            <person name="Martijn J."/>
            <person name="Lind A.E."/>
            <person name="van Eijk R."/>
            <person name="Schleper C."/>
            <person name="Guy L."/>
            <person name="Ettema T.J."/>
        </authorList>
    </citation>
    <scope>NUCLEOTIDE SEQUENCE</scope>
</reference>
<comment type="caution">
    <text evidence="1">The sequence shown here is derived from an EMBL/GenBank/DDBJ whole genome shotgun (WGS) entry which is preliminary data.</text>
</comment>
<proteinExistence type="predicted"/>
<evidence type="ECO:0000313" key="1">
    <source>
        <dbReference type="EMBL" id="KKL92791.1"/>
    </source>
</evidence>
<dbReference type="EMBL" id="LAZR01019373">
    <property type="protein sequence ID" value="KKL92791.1"/>
    <property type="molecule type" value="Genomic_DNA"/>
</dbReference>
<sequence>MKILDTGYKKVEFTYDEIIEQNTKVVIFSQAGKSKSQKCVPWIEDCHYLDKLVELGCKCGHCNTKRVSLIQYIK</sequence>
<organism evidence="1">
    <name type="scientific">marine sediment metagenome</name>
    <dbReference type="NCBI Taxonomy" id="412755"/>
    <lineage>
        <taxon>unclassified sequences</taxon>
        <taxon>metagenomes</taxon>
        <taxon>ecological metagenomes</taxon>
    </lineage>
</organism>
<name>A0A0F9GQJ0_9ZZZZ</name>